<feature type="region of interest" description="Disordered" evidence="1">
    <location>
        <begin position="869"/>
        <end position="895"/>
    </location>
</feature>
<reference evidence="3" key="1">
    <citation type="submission" date="2016-11" db="UniProtKB">
        <authorList>
            <consortium name="WormBaseParasite"/>
        </authorList>
    </citation>
    <scope>IDENTIFICATION</scope>
</reference>
<feature type="compositionally biased region" description="Basic and acidic residues" evidence="1">
    <location>
        <begin position="1033"/>
        <end position="1062"/>
    </location>
</feature>
<organism evidence="2 3">
    <name type="scientific">Heterorhabditis bacteriophora</name>
    <name type="common">Entomopathogenic nematode worm</name>
    <dbReference type="NCBI Taxonomy" id="37862"/>
    <lineage>
        <taxon>Eukaryota</taxon>
        <taxon>Metazoa</taxon>
        <taxon>Ecdysozoa</taxon>
        <taxon>Nematoda</taxon>
        <taxon>Chromadorea</taxon>
        <taxon>Rhabditida</taxon>
        <taxon>Rhabditina</taxon>
        <taxon>Rhabditomorpha</taxon>
        <taxon>Strongyloidea</taxon>
        <taxon>Heterorhabditidae</taxon>
        <taxon>Heterorhabditis</taxon>
    </lineage>
</organism>
<evidence type="ECO:0000313" key="3">
    <source>
        <dbReference type="WBParaSite" id="Hba_17563"/>
    </source>
</evidence>
<feature type="compositionally biased region" description="Polar residues" evidence="1">
    <location>
        <begin position="78"/>
        <end position="90"/>
    </location>
</feature>
<sequence length="1161" mass="128339">MKKNIFLVTSPPFTSVGDQTIVAKDEKGNILTSHPLITEITNNIDSKLKDRHNHHNQPVEPIDSHFQRLNHNDDKTSIGPSESPTTSNPKSLAEEDLEEVKAELNSLPTEVTKSNEWNGVVEGRKCDGLIKVLTASHIDYETVELLINKTKLDSAKKCAELCFATKCGFAYYNPSDKICQFTSNTEDLVDTDSCDVADSRYKSEISEEFPIQITCVACFKKEPNIDVIGRDEGVRENQKTTKLGPVNGQNEKSEFSVDEPVVEKQSRHQEEQKACIINFQLDEEADTTTFEHYDVKKVRSVNDCARICFRGRCSSAVFSPEKGECRLGKEPKETCSHHASVIHYNGSKDVKIQCFRCSNPKNFDLSQLRVQNKMPQSTTIETLHQEDSESTSEDIIAIDQKSNLATTLSPNFKLTTVGLKVGQTTTNENSSDKDKQQQSIPKHCLVKFQARPISQKPAEFDASFELELHVDSIELCATRCYQDGCTGAKYDPKAASCALSYTDKRFCTNDELLIHYKAEEITWIYCVSCYTVKSSTGVGKSSENAKHSLNKEVPKLVEDTNVGAQPNPSTLLSTPLNVGTTTTSKSMSQGDFQRGCVIKFQARPFSRRPENFTAPFEIELPVDSHELCATRCYQDGCSGAKYDPSKGLCALSYNDKQFCTNEAVVLHYKEDEVTWIHCGKKSKNIIPDTVKDSDFPKPVIDMEHTLSKSDSIPLGKHLDANIPATTSPPKNEETFDNVSTIQVLNNRNRTDTGGHFQRGCAIKFQHRAFENRPQQFQSPFEVELAVDSIELCATRCYQDGCSGAKFDPKSMLCSLSYNDKQFCSNDEVVLHYKTEEVTWIHCVNCCELNSGVNQIAILCILIPHQTGNRENNTTQNGALPTINNRSKEEQEQNKKQALVKLNETVDNLLAQKSSNREIAETESTKSQSNEEDNEDDSDNDKAKAEEPTNTDSPLTENSGEQPTEISTAPTQEDNEDGTTTTDTKEDEKDHGHSRRPSNESQGTTSSPVESTTSSSEPNPLTESAETVSSTSQSKEELKSTTSPTKEEELKSTTAPTKEEEKVIASVVNEASGEESTVTVSPSTEGSGEEPSLTSPAPKLEANEDGATTTAAKEDEKDHGHSTTSSNESQSTSSSPVESTTSSSEPKPLTESAETCFLYVTI</sequence>
<feature type="compositionally biased region" description="Low complexity" evidence="1">
    <location>
        <begin position="1080"/>
        <end position="1095"/>
    </location>
</feature>
<feature type="compositionally biased region" description="Low complexity" evidence="1">
    <location>
        <begin position="1121"/>
        <end position="1151"/>
    </location>
</feature>
<feature type="region of interest" description="Disordered" evidence="1">
    <location>
        <begin position="49"/>
        <end position="96"/>
    </location>
</feature>
<evidence type="ECO:0000313" key="2">
    <source>
        <dbReference type="Proteomes" id="UP000095283"/>
    </source>
</evidence>
<feature type="compositionally biased region" description="Basic and acidic residues" evidence="1">
    <location>
        <begin position="62"/>
        <end position="76"/>
    </location>
</feature>
<feature type="compositionally biased region" description="Polar residues" evidence="1">
    <location>
        <begin position="947"/>
        <end position="971"/>
    </location>
</feature>
<feature type="compositionally biased region" description="Basic and acidic residues" evidence="1">
    <location>
        <begin position="914"/>
        <end position="923"/>
    </location>
</feature>
<accession>A0A1I7XIN2</accession>
<feature type="compositionally biased region" description="Polar residues" evidence="1">
    <location>
        <begin position="869"/>
        <end position="884"/>
    </location>
</feature>
<feature type="region of interest" description="Disordered" evidence="1">
    <location>
        <begin position="910"/>
        <end position="1161"/>
    </location>
</feature>
<dbReference type="WBParaSite" id="Hba_17563">
    <property type="protein sequence ID" value="Hba_17563"/>
    <property type="gene ID" value="Hba_17563"/>
</dbReference>
<dbReference type="Proteomes" id="UP000095283">
    <property type="component" value="Unplaced"/>
</dbReference>
<feature type="compositionally biased region" description="Basic and acidic residues" evidence="1">
    <location>
        <begin position="885"/>
        <end position="894"/>
    </location>
</feature>
<feature type="compositionally biased region" description="Basic and acidic residues" evidence="1">
    <location>
        <begin position="1111"/>
        <end position="1120"/>
    </location>
</feature>
<feature type="compositionally biased region" description="Low complexity" evidence="1">
    <location>
        <begin position="1003"/>
        <end position="1023"/>
    </location>
</feature>
<proteinExistence type="predicted"/>
<name>A0A1I7XIN2_HETBA</name>
<evidence type="ECO:0000256" key="1">
    <source>
        <dbReference type="SAM" id="MobiDB-lite"/>
    </source>
</evidence>
<protein>
    <submittedName>
        <fullName evidence="3">Apple domain-containing protein</fullName>
    </submittedName>
</protein>
<keyword evidence="2" id="KW-1185">Reference proteome</keyword>
<feature type="compositionally biased region" description="Acidic residues" evidence="1">
    <location>
        <begin position="929"/>
        <end position="938"/>
    </location>
</feature>
<dbReference type="AlphaFoldDB" id="A0A1I7XIN2"/>